<comment type="caution">
    <text evidence="1">The sequence shown here is derived from an EMBL/GenBank/DDBJ whole genome shotgun (WGS) entry which is preliminary data.</text>
</comment>
<dbReference type="OrthoDB" id="3544487at2759"/>
<dbReference type="EMBL" id="NPHW01002571">
    <property type="protein sequence ID" value="OXV11192.1"/>
    <property type="molecule type" value="Genomic_DNA"/>
</dbReference>
<accession>A0A232M4C7</accession>
<sequence length="84" mass="9981">MTSKRQEVALREAVKSVHPDSREQRPKICFLCVGDPNLPLDERVKEYKTPGSLSRLFWFIHVSRRWLDSQIEPDMNARFAKYFE</sequence>
<evidence type="ECO:0000313" key="1">
    <source>
        <dbReference type="EMBL" id="OXV11192.1"/>
    </source>
</evidence>
<gene>
    <name evidence="1" type="ORF">Egran_01047</name>
</gene>
<dbReference type="AlphaFoldDB" id="A0A232M4C7"/>
<organism evidence="1 2">
    <name type="scientific">Elaphomyces granulatus</name>
    <dbReference type="NCBI Taxonomy" id="519963"/>
    <lineage>
        <taxon>Eukaryota</taxon>
        <taxon>Fungi</taxon>
        <taxon>Dikarya</taxon>
        <taxon>Ascomycota</taxon>
        <taxon>Pezizomycotina</taxon>
        <taxon>Eurotiomycetes</taxon>
        <taxon>Eurotiomycetidae</taxon>
        <taxon>Eurotiales</taxon>
        <taxon>Elaphomycetaceae</taxon>
        <taxon>Elaphomyces</taxon>
    </lineage>
</organism>
<dbReference type="Proteomes" id="UP000243515">
    <property type="component" value="Unassembled WGS sequence"/>
</dbReference>
<name>A0A232M4C7_9EURO</name>
<protein>
    <submittedName>
        <fullName evidence="1">Uncharacterized protein</fullName>
    </submittedName>
</protein>
<reference evidence="1 2" key="1">
    <citation type="journal article" date="2015" name="Environ. Microbiol.">
        <title>Metagenome sequence of Elaphomyces granulatus from sporocarp tissue reveals Ascomycota ectomycorrhizal fingerprints of genome expansion and a Proteobacteria-rich microbiome.</title>
        <authorList>
            <person name="Quandt C.A."/>
            <person name="Kohler A."/>
            <person name="Hesse C.N."/>
            <person name="Sharpton T.J."/>
            <person name="Martin F."/>
            <person name="Spatafora J.W."/>
        </authorList>
    </citation>
    <scope>NUCLEOTIDE SEQUENCE [LARGE SCALE GENOMIC DNA]</scope>
    <source>
        <strain evidence="1 2">OSC145934</strain>
    </source>
</reference>
<proteinExistence type="predicted"/>
<evidence type="ECO:0000313" key="2">
    <source>
        <dbReference type="Proteomes" id="UP000243515"/>
    </source>
</evidence>
<keyword evidence="2" id="KW-1185">Reference proteome</keyword>